<accession>A0A7G2C7C2</accession>
<gene>
    <name evidence="2" type="ORF">ADEAN_000131500</name>
</gene>
<feature type="coiled-coil region" evidence="1">
    <location>
        <begin position="207"/>
        <end position="234"/>
    </location>
</feature>
<dbReference type="Proteomes" id="UP000515908">
    <property type="component" value="Chromosome 02"/>
</dbReference>
<proteinExistence type="predicted"/>
<evidence type="ECO:0000313" key="2">
    <source>
        <dbReference type="EMBL" id="CAD2213872.1"/>
    </source>
</evidence>
<dbReference type="AlphaFoldDB" id="A0A7G2C7C2"/>
<dbReference type="VEuPathDB" id="TriTrypDB:ADEAN_000131500"/>
<reference evidence="2 3" key="1">
    <citation type="submission" date="2020-08" db="EMBL/GenBank/DDBJ databases">
        <authorList>
            <person name="Newling K."/>
            <person name="Davey J."/>
            <person name="Forrester S."/>
        </authorList>
    </citation>
    <scope>NUCLEOTIDE SEQUENCE [LARGE SCALE GENOMIC DNA]</scope>
    <source>
        <strain evidence="3">Crithidia deanei Carvalho (ATCC PRA-265)</strain>
    </source>
</reference>
<dbReference type="EMBL" id="LR877146">
    <property type="protein sequence ID" value="CAD2213872.1"/>
    <property type="molecule type" value="Genomic_DNA"/>
</dbReference>
<evidence type="ECO:0000256" key="1">
    <source>
        <dbReference type="SAM" id="Coils"/>
    </source>
</evidence>
<organism evidence="2 3">
    <name type="scientific">Angomonas deanei</name>
    <dbReference type="NCBI Taxonomy" id="59799"/>
    <lineage>
        <taxon>Eukaryota</taxon>
        <taxon>Discoba</taxon>
        <taxon>Euglenozoa</taxon>
        <taxon>Kinetoplastea</taxon>
        <taxon>Metakinetoplastina</taxon>
        <taxon>Trypanosomatida</taxon>
        <taxon>Trypanosomatidae</taxon>
        <taxon>Strigomonadinae</taxon>
        <taxon>Angomonas</taxon>
    </lineage>
</organism>
<evidence type="ECO:0000313" key="3">
    <source>
        <dbReference type="Proteomes" id="UP000515908"/>
    </source>
</evidence>
<keyword evidence="1" id="KW-0175">Coiled coil</keyword>
<name>A0A7G2C7C2_9TRYP</name>
<sequence length="300" mass="33794">MEILSHQDARSTEALHTFEEAAHQAQAALAREEAHLTDLQALEATLRGEVAHLRHTIVQHPLQLESLAALRREEVKLQSGLARQRADLQEGEHAVQSFQQHRTALEASVRQKQEKLRELKQSYATTAAGTHQALLAPLLAGEEGLAGPQGRVRDLQRDLTREKGEVVVWRSKGAALRGQLAVLQQKREEEEDTGKENEITEYNIHQNNNEKVSVEAAEEALQQLREKIKHFHDTEKTHLSALQVQKTQLKELVRSLCVTVEESDQQRQQAETQWYTTVNACSPAVLRCGQCGRDILADFI</sequence>
<keyword evidence="3" id="KW-1185">Reference proteome</keyword>
<protein>
    <submittedName>
        <fullName evidence="2">Uncharacterized protein</fullName>
    </submittedName>
</protein>